<dbReference type="PANTHER" id="PTHR30290">
    <property type="entry name" value="PERIPLASMIC BINDING COMPONENT OF ABC TRANSPORTER"/>
    <property type="match status" value="1"/>
</dbReference>
<dbReference type="Proteomes" id="UP000283786">
    <property type="component" value="Chromosome"/>
</dbReference>
<evidence type="ECO:0000256" key="4">
    <source>
        <dbReference type="ARBA" id="ARBA00022729"/>
    </source>
</evidence>
<dbReference type="InterPro" id="IPR030678">
    <property type="entry name" value="Peptide/Ni-bd"/>
</dbReference>
<evidence type="ECO:0000256" key="1">
    <source>
        <dbReference type="ARBA" id="ARBA00004418"/>
    </source>
</evidence>
<dbReference type="RefSeq" id="WP_119839428.1">
    <property type="nucleotide sequence ID" value="NZ_CP060436.1"/>
</dbReference>
<dbReference type="OrthoDB" id="9803988at2"/>
<proteinExistence type="inferred from homology"/>
<name>A0A418SG07_9RHOB</name>
<evidence type="ECO:0000256" key="2">
    <source>
        <dbReference type="ARBA" id="ARBA00005695"/>
    </source>
</evidence>
<dbReference type="Gene3D" id="3.40.190.10">
    <property type="entry name" value="Periplasmic binding protein-like II"/>
    <property type="match status" value="1"/>
</dbReference>
<organism evidence="6 7">
    <name type="scientific">Pseudooceanicola algae</name>
    <dbReference type="NCBI Taxonomy" id="1537215"/>
    <lineage>
        <taxon>Bacteria</taxon>
        <taxon>Pseudomonadati</taxon>
        <taxon>Pseudomonadota</taxon>
        <taxon>Alphaproteobacteria</taxon>
        <taxon>Rhodobacterales</taxon>
        <taxon>Paracoccaceae</taxon>
        <taxon>Pseudooceanicola</taxon>
    </lineage>
</organism>
<reference evidence="6 7" key="1">
    <citation type="submission" date="2020-08" db="EMBL/GenBank/DDBJ databases">
        <title>Genome sequence of Rhodobacteraceae bacterium Lw-13e.</title>
        <authorList>
            <person name="Poehlein A."/>
            <person name="Wolter L."/>
            <person name="Daniel R."/>
            <person name="Brinkhoff T."/>
        </authorList>
    </citation>
    <scope>NUCLEOTIDE SEQUENCE [LARGE SCALE GENOMIC DNA]</scope>
    <source>
        <strain evidence="6 7">Lw-13e</strain>
    </source>
</reference>
<evidence type="ECO:0000256" key="3">
    <source>
        <dbReference type="ARBA" id="ARBA00022448"/>
    </source>
</evidence>
<keyword evidence="7" id="KW-1185">Reference proteome</keyword>
<dbReference type="InterPro" id="IPR039424">
    <property type="entry name" value="SBP_5"/>
</dbReference>
<keyword evidence="4" id="KW-0732">Signal</keyword>
<dbReference type="GO" id="GO:0043190">
    <property type="term" value="C:ATP-binding cassette (ABC) transporter complex"/>
    <property type="evidence" value="ECO:0007669"/>
    <property type="project" value="InterPro"/>
</dbReference>
<dbReference type="GO" id="GO:0015833">
    <property type="term" value="P:peptide transport"/>
    <property type="evidence" value="ECO:0007669"/>
    <property type="project" value="TreeGrafter"/>
</dbReference>
<dbReference type="Gene3D" id="3.10.105.10">
    <property type="entry name" value="Dipeptide-binding Protein, Domain 3"/>
    <property type="match status" value="1"/>
</dbReference>
<dbReference type="AlphaFoldDB" id="A0A418SG07"/>
<gene>
    <name evidence="6" type="primary">hbpA_3</name>
    <name evidence="6" type="ORF">PSAL_028130</name>
</gene>
<dbReference type="GO" id="GO:1904680">
    <property type="term" value="F:peptide transmembrane transporter activity"/>
    <property type="evidence" value="ECO:0007669"/>
    <property type="project" value="TreeGrafter"/>
</dbReference>
<sequence length="510" mass="55894">MMAVALVLSAVPLGAETLILGTTQVPRHFNGAIQSGIATMMPTAQIFASPLRYEDDWTPRPYLAQSWEVAEDQLSVTLHLTPDATFHDGMPITSADVAFSIRTIRDNHPFASMLAPVTSVSTPDPLTAIIHLAHPHPALLLAMSPALMPILPEHIYGGPDLADNPANLKPVGSGPFRFVEYRQGDHYRLERNPDFFLPDAPRLDGLIVKIFSDPMTMLLSLESGEIDMILLVSGVHDIQRLQAIPGMQVSDAGHEAIGPLNWIAFNMGKPPFDDVRVRQAIGFGIDKRYILDQMMAGLARDALGPIAPGSPFADAGIEPYTYDPVRAADLLDAAGYPVGADGLRFTARMDFIPGVPEQGRNVAEYMKSQLAPLGIALELRSAPDFPTWAQRIATHDFDITQDNVFNWGDPVIGVHRTYLSSNIREGVIWSNTQRYSDAEVDDLLARAATEPDPEERAALYARFQHIVVEEAPILFINELPLYTAARAEVTGLPQSIWGAISPYLTLDREP</sequence>
<protein>
    <submittedName>
        <fullName evidence="6">Heme-binding protein A</fullName>
    </submittedName>
</protein>
<dbReference type="SUPFAM" id="SSF53850">
    <property type="entry name" value="Periplasmic binding protein-like II"/>
    <property type="match status" value="1"/>
</dbReference>
<dbReference type="PIRSF" id="PIRSF002741">
    <property type="entry name" value="MppA"/>
    <property type="match status" value="1"/>
</dbReference>
<dbReference type="Pfam" id="PF00496">
    <property type="entry name" value="SBP_bac_5"/>
    <property type="match status" value="1"/>
</dbReference>
<keyword evidence="3" id="KW-0813">Transport</keyword>
<accession>A0A418SG07</accession>
<dbReference type="EMBL" id="CP060436">
    <property type="protein sequence ID" value="QPM91559.1"/>
    <property type="molecule type" value="Genomic_DNA"/>
</dbReference>
<evidence type="ECO:0000313" key="7">
    <source>
        <dbReference type="Proteomes" id="UP000283786"/>
    </source>
</evidence>
<feature type="domain" description="Solute-binding protein family 5" evidence="5">
    <location>
        <begin position="59"/>
        <end position="416"/>
    </location>
</feature>
<dbReference type="GO" id="GO:0030288">
    <property type="term" value="C:outer membrane-bounded periplasmic space"/>
    <property type="evidence" value="ECO:0007669"/>
    <property type="project" value="UniProtKB-ARBA"/>
</dbReference>
<dbReference type="KEGG" id="palw:PSAL_028130"/>
<evidence type="ECO:0000313" key="6">
    <source>
        <dbReference type="EMBL" id="QPM91559.1"/>
    </source>
</evidence>
<dbReference type="InterPro" id="IPR000914">
    <property type="entry name" value="SBP_5_dom"/>
</dbReference>
<dbReference type="PANTHER" id="PTHR30290:SF10">
    <property type="entry name" value="PERIPLASMIC OLIGOPEPTIDE-BINDING PROTEIN-RELATED"/>
    <property type="match status" value="1"/>
</dbReference>
<comment type="similarity">
    <text evidence="2">Belongs to the bacterial solute-binding protein 5 family.</text>
</comment>
<dbReference type="CDD" id="cd08517">
    <property type="entry name" value="PBP2_NikA_DppA_OppA_like_13"/>
    <property type="match status" value="1"/>
</dbReference>
<evidence type="ECO:0000259" key="5">
    <source>
        <dbReference type="Pfam" id="PF00496"/>
    </source>
</evidence>
<comment type="subcellular location">
    <subcellularLocation>
        <location evidence="1">Periplasm</location>
    </subcellularLocation>
</comment>